<dbReference type="AlphaFoldDB" id="A0A2P2N633"/>
<name>A0A2P2N633_RHIMU</name>
<accession>A0A2P2N633</accession>
<sequence>MDRLELGYRWLIRISKNKCALIYNFWIISRGNNSEPDRTLRENYFQHASSRKRANTGEYRREAEINWKAIFILKIHQRIIKPSALLDLPADSLLCVI</sequence>
<proteinExistence type="predicted"/>
<protein>
    <submittedName>
        <fullName evidence="1">Uncharacterized protein</fullName>
    </submittedName>
</protein>
<evidence type="ECO:0000313" key="1">
    <source>
        <dbReference type="EMBL" id="MBX37961.1"/>
    </source>
</evidence>
<dbReference type="EMBL" id="GGEC01057477">
    <property type="protein sequence ID" value="MBX37961.1"/>
    <property type="molecule type" value="Transcribed_RNA"/>
</dbReference>
<organism evidence="1">
    <name type="scientific">Rhizophora mucronata</name>
    <name type="common">Asiatic mangrove</name>
    <dbReference type="NCBI Taxonomy" id="61149"/>
    <lineage>
        <taxon>Eukaryota</taxon>
        <taxon>Viridiplantae</taxon>
        <taxon>Streptophyta</taxon>
        <taxon>Embryophyta</taxon>
        <taxon>Tracheophyta</taxon>
        <taxon>Spermatophyta</taxon>
        <taxon>Magnoliopsida</taxon>
        <taxon>eudicotyledons</taxon>
        <taxon>Gunneridae</taxon>
        <taxon>Pentapetalae</taxon>
        <taxon>rosids</taxon>
        <taxon>fabids</taxon>
        <taxon>Malpighiales</taxon>
        <taxon>Rhizophoraceae</taxon>
        <taxon>Rhizophora</taxon>
    </lineage>
</organism>
<reference evidence="1" key="1">
    <citation type="submission" date="2018-02" db="EMBL/GenBank/DDBJ databases">
        <title>Rhizophora mucronata_Transcriptome.</title>
        <authorList>
            <person name="Meera S.P."/>
            <person name="Sreeshan A."/>
            <person name="Augustine A."/>
        </authorList>
    </citation>
    <scope>NUCLEOTIDE SEQUENCE</scope>
    <source>
        <tissue evidence="1">Leaf</tissue>
    </source>
</reference>